<keyword evidence="1 5" id="KW-0479">Metal-binding</keyword>
<feature type="binding site" evidence="5">
    <location>
        <position position="82"/>
    </location>
    <ligand>
        <name>Zn(2+)</name>
        <dbReference type="ChEBI" id="CHEBI:29105"/>
        <note>catalytic</note>
    </ligand>
</feature>
<dbReference type="EMBL" id="JARK01001346">
    <property type="protein sequence ID" value="EYC26660.1"/>
    <property type="molecule type" value="Genomic_DNA"/>
</dbReference>
<dbReference type="SMART" id="SM00235">
    <property type="entry name" value="ZnMc"/>
    <property type="match status" value="1"/>
</dbReference>
<evidence type="ECO:0000256" key="6">
    <source>
        <dbReference type="RuleBase" id="RU361183"/>
    </source>
</evidence>
<evidence type="ECO:0000256" key="4">
    <source>
        <dbReference type="ARBA" id="ARBA00023157"/>
    </source>
</evidence>
<evidence type="ECO:0000313" key="9">
    <source>
        <dbReference type="Proteomes" id="UP000024635"/>
    </source>
</evidence>
<dbReference type="Proteomes" id="UP000024635">
    <property type="component" value="Unassembled WGS sequence"/>
</dbReference>
<dbReference type="EC" id="3.4.24.-" evidence="6"/>
<dbReference type="AlphaFoldDB" id="A0A016VGX4"/>
<comment type="caution">
    <text evidence="8">The sequence shown here is derived from an EMBL/GenBank/DDBJ whole genome shotgun (WGS) entry which is preliminary data.</text>
</comment>
<evidence type="ECO:0000256" key="5">
    <source>
        <dbReference type="PROSITE-ProRule" id="PRU01211"/>
    </source>
</evidence>
<dbReference type="Gene3D" id="3.40.390.10">
    <property type="entry name" value="Collagenase (Catalytic Domain)"/>
    <property type="match status" value="1"/>
</dbReference>
<sequence>MNIEDQTSKDLFLKANKAWGKYTCVKFIKNNKPMDKMLVTDEEDMCLFMRNRTGRGLQIIHVGCGYFGGVVHEVGHALWLDHTHNRHDRDKYLDVDKTSIMREYNNTVKHFPGLTLKIYMEQYKKLRRSQNKNYGIPYDYGSIMHYGSSGPNPTMTPKDRRYHRTMGSPLISFTDLTMVNKHYNCDGVCERNKSAECKNNGFPNPNNCLICVCPSGYGGTLCEDKADFFWKLEMHTLRGILFVFLLLLVSSERGAALRMTVWTRRGDDFDKYMDCMTRCPAYYLGWEDACTKKCEEKFDRKTSEH</sequence>
<dbReference type="PANTHER" id="PTHR10127:SF794">
    <property type="entry name" value="ZINC METALLOPROTEINASE NAS-22-RELATED"/>
    <property type="match status" value="1"/>
</dbReference>
<keyword evidence="2 5" id="KW-0862">Zinc</keyword>
<keyword evidence="3 5" id="KW-0482">Metalloprotease</keyword>
<keyword evidence="9" id="KW-1185">Reference proteome</keyword>
<feature type="domain" description="Peptidase M12A" evidence="7">
    <location>
        <begin position="1"/>
        <end position="186"/>
    </location>
</feature>
<dbReference type="InterPro" id="IPR006026">
    <property type="entry name" value="Peptidase_Metallo"/>
</dbReference>
<comment type="caution">
    <text evidence="5">Lacks conserved residue(s) required for the propagation of feature annotation.</text>
</comment>
<feature type="binding site" evidence="5">
    <location>
        <position position="76"/>
    </location>
    <ligand>
        <name>Zn(2+)</name>
        <dbReference type="ChEBI" id="CHEBI:29105"/>
        <note>catalytic</note>
    </ligand>
</feature>
<feature type="active site" evidence="5">
    <location>
        <position position="73"/>
    </location>
</feature>
<keyword evidence="5 6" id="KW-0378">Hydrolase</keyword>
<name>A0A016VGX4_9BILA</name>
<comment type="cofactor">
    <cofactor evidence="5 6">
        <name>Zn(2+)</name>
        <dbReference type="ChEBI" id="CHEBI:29105"/>
    </cofactor>
    <text evidence="5 6">Binds 1 zinc ion per subunit.</text>
</comment>
<evidence type="ECO:0000259" key="7">
    <source>
        <dbReference type="PROSITE" id="PS51864"/>
    </source>
</evidence>
<dbReference type="PROSITE" id="PS51864">
    <property type="entry name" value="ASTACIN"/>
    <property type="match status" value="1"/>
</dbReference>
<dbReference type="GO" id="GO:0004222">
    <property type="term" value="F:metalloendopeptidase activity"/>
    <property type="evidence" value="ECO:0007669"/>
    <property type="project" value="UniProtKB-UniRule"/>
</dbReference>
<keyword evidence="5 6" id="KW-0645">Protease</keyword>
<evidence type="ECO:0000256" key="2">
    <source>
        <dbReference type="ARBA" id="ARBA00022833"/>
    </source>
</evidence>
<evidence type="ECO:0000256" key="1">
    <source>
        <dbReference type="ARBA" id="ARBA00022723"/>
    </source>
</evidence>
<protein>
    <recommendedName>
        <fullName evidence="6">Metalloendopeptidase</fullName>
        <ecNumber evidence="6">3.4.24.-</ecNumber>
    </recommendedName>
</protein>
<keyword evidence="4" id="KW-1015">Disulfide bond</keyword>
<dbReference type="PRINTS" id="PR00480">
    <property type="entry name" value="ASTACIN"/>
</dbReference>
<dbReference type="PROSITE" id="PS01186">
    <property type="entry name" value="EGF_2"/>
    <property type="match status" value="1"/>
</dbReference>
<dbReference type="InterPro" id="IPR001506">
    <property type="entry name" value="Peptidase_M12A"/>
</dbReference>
<reference evidence="9" key="1">
    <citation type="journal article" date="2015" name="Nat. Genet.">
        <title>The genome and transcriptome of the zoonotic hookworm Ancylostoma ceylanicum identify infection-specific gene families.</title>
        <authorList>
            <person name="Schwarz E.M."/>
            <person name="Hu Y."/>
            <person name="Antoshechkin I."/>
            <person name="Miller M.M."/>
            <person name="Sternberg P.W."/>
            <person name="Aroian R.V."/>
        </authorList>
    </citation>
    <scope>NUCLEOTIDE SEQUENCE</scope>
    <source>
        <strain evidence="9">HY135</strain>
    </source>
</reference>
<proteinExistence type="predicted"/>
<dbReference type="OrthoDB" id="5780917at2759"/>
<evidence type="ECO:0000313" key="8">
    <source>
        <dbReference type="EMBL" id="EYC26660.1"/>
    </source>
</evidence>
<dbReference type="PANTHER" id="PTHR10127">
    <property type="entry name" value="DISCOIDIN, CUB, EGF, LAMININ , AND ZINC METALLOPROTEASE DOMAIN CONTAINING"/>
    <property type="match status" value="1"/>
</dbReference>
<gene>
    <name evidence="8" type="primary">Acey_s0010.g894</name>
    <name evidence="8" type="ORF">Y032_0010g894</name>
</gene>
<organism evidence="8 9">
    <name type="scientific">Ancylostoma ceylanicum</name>
    <dbReference type="NCBI Taxonomy" id="53326"/>
    <lineage>
        <taxon>Eukaryota</taxon>
        <taxon>Metazoa</taxon>
        <taxon>Ecdysozoa</taxon>
        <taxon>Nematoda</taxon>
        <taxon>Chromadorea</taxon>
        <taxon>Rhabditida</taxon>
        <taxon>Rhabditina</taxon>
        <taxon>Rhabditomorpha</taxon>
        <taxon>Strongyloidea</taxon>
        <taxon>Ancylostomatidae</taxon>
        <taxon>Ancylostomatinae</taxon>
        <taxon>Ancylostoma</taxon>
    </lineage>
</organism>
<dbReference type="InterPro" id="IPR024079">
    <property type="entry name" value="MetalloPept_cat_dom_sf"/>
</dbReference>
<dbReference type="STRING" id="53326.A0A016VGX4"/>
<feature type="binding site" evidence="5">
    <location>
        <position position="72"/>
    </location>
    <ligand>
        <name>Zn(2+)</name>
        <dbReference type="ChEBI" id="CHEBI:29105"/>
        <note>catalytic</note>
    </ligand>
</feature>
<evidence type="ECO:0000256" key="3">
    <source>
        <dbReference type="ARBA" id="ARBA00023049"/>
    </source>
</evidence>
<accession>A0A016VGX4</accession>
<dbReference type="SUPFAM" id="SSF55486">
    <property type="entry name" value="Metalloproteases ('zincins'), catalytic domain"/>
    <property type="match status" value="1"/>
</dbReference>
<dbReference type="InterPro" id="IPR000742">
    <property type="entry name" value="EGF"/>
</dbReference>
<dbReference type="Pfam" id="PF01400">
    <property type="entry name" value="Astacin"/>
    <property type="match status" value="1"/>
</dbReference>
<dbReference type="GO" id="GO:0008270">
    <property type="term" value="F:zinc ion binding"/>
    <property type="evidence" value="ECO:0007669"/>
    <property type="project" value="UniProtKB-UniRule"/>
</dbReference>
<dbReference type="GO" id="GO:0006508">
    <property type="term" value="P:proteolysis"/>
    <property type="evidence" value="ECO:0007669"/>
    <property type="project" value="UniProtKB-KW"/>
</dbReference>